<sequence length="593" mass="62204">MVSHVILSLVQASLLFARISATTHVAPNGVIVVHQPVAVVCSDTTSYEIRTTTIKYTCPAAAAPTQGVMSDADRPDKGSAELPLGVSSPVNTTKAKSAKEHKTAPSIPGKLRGGVSVTESARASGLATPKAALFELPSRNQTASAGSTSALSTSSIFSAALYGPSPSGYSVATIPPITKKGSPSAVSLSSKRSANGSSVDKSFKSTFSSFSSSGTSFSTSSLPRRVSSATTSSTTTSSATTPSATASSTTTPSATASSATTSPTTTSTQQTAIPSVPAPPPKKEFKCDRFGHLIGMPGGTFFPLGNTVLAGTIDTSGGGRGGTSGPVRRHVQNYTNARRDSLLADYFKVDLVSAKIVEQKSIKSINNNLNALCYNEKDNFLYATDCAAVVRIDQDLKLTQVAALPSADCADKPTDIAPGLADCKDGFMHIRSKDKKWRVDLQSFEVVGPFPYSRPNSIADIAIFNGKVYGVGVYPRLKDKYGYAPSHLDVCGSGVYEEENGLVYDKNVITSWKPSATSAFGGLAFSCDYTIWVSVFLTKEGILYAGNSNGQLWRIDPQTRGPSSSGDKVGNWKAYFGDGARCALAPEKQVDYR</sequence>
<name>A0ACC1R775_9HYPO</name>
<dbReference type="EMBL" id="JANAKD010000006">
    <property type="protein sequence ID" value="KAJ3499594.1"/>
    <property type="molecule type" value="Genomic_DNA"/>
</dbReference>
<protein>
    <submittedName>
        <fullName evidence="1">Uncharacterized protein</fullName>
    </submittedName>
</protein>
<reference evidence="1" key="1">
    <citation type="submission" date="2022-07" db="EMBL/GenBank/DDBJ databases">
        <title>Genome Sequence of Lecanicillium saksenae.</title>
        <authorList>
            <person name="Buettner E."/>
        </authorList>
    </citation>
    <scope>NUCLEOTIDE SEQUENCE</scope>
    <source>
        <strain evidence="1">VT-O1</strain>
    </source>
</reference>
<comment type="caution">
    <text evidence="1">The sequence shown here is derived from an EMBL/GenBank/DDBJ whole genome shotgun (WGS) entry which is preliminary data.</text>
</comment>
<proteinExistence type="predicted"/>
<dbReference type="Proteomes" id="UP001148737">
    <property type="component" value="Unassembled WGS sequence"/>
</dbReference>
<gene>
    <name evidence="1" type="ORF">NLG97_g223</name>
</gene>
<evidence type="ECO:0000313" key="1">
    <source>
        <dbReference type="EMBL" id="KAJ3499594.1"/>
    </source>
</evidence>
<evidence type="ECO:0000313" key="2">
    <source>
        <dbReference type="Proteomes" id="UP001148737"/>
    </source>
</evidence>
<accession>A0ACC1R775</accession>
<keyword evidence="2" id="KW-1185">Reference proteome</keyword>
<organism evidence="1 2">
    <name type="scientific">Lecanicillium saksenae</name>
    <dbReference type="NCBI Taxonomy" id="468837"/>
    <lineage>
        <taxon>Eukaryota</taxon>
        <taxon>Fungi</taxon>
        <taxon>Dikarya</taxon>
        <taxon>Ascomycota</taxon>
        <taxon>Pezizomycotina</taxon>
        <taxon>Sordariomycetes</taxon>
        <taxon>Hypocreomycetidae</taxon>
        <taxon>Hypocreales</taxon>
        <taxon>Cordycipitaceae</taxon>
        <taxon>Lecanicillium</taxon>
    </lineage>
</organism>